<proteinExistence type="inferred from homology"/>
<dbReference type="AlphaFoldDB" id="A0A117M312"/>
<dbReference type="InterPro" id="IPR036412">
    <property type="entry name" value="HAD-like_sf"/>
</dbReference>
<dbReference type="PIRSF" id="PIRSF021362">
    <property type="entry name" value="UCP021362_HAD"/>
    <property type="match status" value="1"/>
</dbReference>
<evidence type="ECO:0000313" key="5">
    <source>
        <dbReference type="EMBL" id="KUK81580.1"/>
    </source>
</evidence>
<dbReference type="PANTHER" id="PTHR35134">
    <property type="entry name" value="NUCLEOTIDASE YQFW-RELATED"/>
    <property type="match status" value="1"/>
</dbReference>
<dbReference type="Pfam" id="PF06941">
    <property type="entry name" value="NT5C"/>
    <property type="match status" value="1"/>
</dbReference>
<comment type="caution">
    <text evidence="5">The sequence shown here is derived from an EMBL/GenBank/DDBJ whole genome shotgun (WGS) entry which is preliminary data.</text>
</comment>
<reference evidence="6" key="1">
    <citation type="journal article" date="2015" name="MBio">
        <title>Genome-Resolved Metagenomic Analysis Reveals Roles for Candidate Phyla and Other Microbial Community Members in Biogeochemical Transformations in Oil Reservoirs.</title>
        <authorList>
            <person name="Hu P."/>
            <person name="Tom L."/>
            <person name="Singh A."/>
            <person name="Thomas B.C."/>
            <person name="Baker B.J."/>
            <person name="Piceno Y.M."/>
            <person name="Andersen G.L."/>
            <person name="Banfield J.F."/>
        </authorList>
    </citation>
    <scope>NUCLEOTIDE SEQUENCE [LARGE SCALE GENOMIC DNA]</scope>
</reference>
<dbReference type="EMBL" id="LGGS01000142">
    <property type="protein sequence ID" value="KUK81580.1"/>
    <property type="molecule type" value="Genomic_DNA"/>
</dbReference>
<dbReference type="Proteomes" id="UP000054705">
    <property type="component" value="Unassembled WGS sequence"/>
</dbReference>
<dbReference type="InterPro" id="IPR010708">
    <property type="entry name" value="5'(3')-deoxyribonucleotidase"/>
</dbReference>
<protein>
    <recommendedName>
        <fullName evidence="3">Nucleotidase</fullName>
        <ecNumber evidence="3">3.1.3.-</ecNumber>
    </recommendedName>
</protein>
<evidence type="ECO:0000256" key="4">
    <source>
        <dbReference type="PIRSR" id="PIRSR610708-1"/>
    </source>
</evidence>
<dbReference type="PATRIC" id="fig|110500.4.peg.70"/>
<dbReference type="PANTHER" id="PTHR35134:SF2">
    <property type="entry name" value="NUCLEOTIDASE YQFW-RELATED"/>
    <property type="match status" value="1"/>
</dbReference>
<organism evidence="5 6">
    <name type="scientific">Pelotomaculum thermopropionicum</name>
    <dbReference type="NCBI Taxonomy" id="110500"/>
    <lineage>
        <taxon>Bacteria</taxon>
        <taxon>Bacillati</taxon>
        <taxon>Bacillota</taxon>
        <taxon>Clostridia</taxon>
        <taxon>Eubacteriales</taxon>
        <taxon>Desulfotomaculaceae</taxon>
        <taxon>Pelotomaculum</taxon>
    </lineage>
</organism>
<gene>
    <name evidence="5" type="ORF">XD97_0617</name>
</gene>
<keyword evidence="2 3" id="KW-0378">Hydrolase</keyword>
<feature type="active site" description="Proton donor" evidence="4">
    <location>
        <position position="8"/>
    </location>
</feature>
<dbReference type="InterPro" id="IPR009206">
    <property type="entry name" value="Nucleotidase_putative"/>
</dbReference>
<evidence type="ECO:0000313" key="6">
    <source>
        <dbReference type="Proteomes" id="UP000054705"/>
    </source>
</evidence>
<dbReference type="InterPro" id="IPR023214">
    <property type="entry name" value="HAD_sf"/>
</dbReference>
<dbReference type="GO" id="GO:0009264">
    <property type="term" value="P:deoxyribonucleotide catabolic process"/>
    <property type="evidence" value="ECO:0007669"/>
    <property type="project" value="InterPro"/>
</dbReference>
<dbReference type="GO" id="GO:0008253">
    <property type="term" value="F:5'-nucleotidase activity"/>
    <property type="evidence" value="ECO:0007669"/>
    <property type="project" value="InterPro"/>
</dbReference>
<dbReference type="Gene3D" id="3.40.50.1000">
    <property type="entry name" value="HAD superfamily/HAD-like"/>
    <property type="match status" value="1"/>
</dbReference>
<evidence type="ECO:0000256" key="1">
    <source>
        <dbReference type="ARBA" id="ARBA00009589"/>
    </source>
</evidence>
<accession>A0A117M312</accession>
<evidence type="ECO:0000256" key="2">
    <source>
        <dbReference type="ARBA" id="ARBA00022801"/>
    </source>
</evidence>
<sequence>MRIGVDIDGVLADSLSLWVKELNIYFDKNVRVEDFHLYDIRKTYDLAVHEIERFIELKGRDLMVKSPPLPGAPYYLSRIKKHHDVYIITARDGRYRDDTEQWLEKHGLPYDGLFLLGSHEKKEICLERKLHVMVEDTLEIGKKISSAGIPVLLMDAPYNRGSLPGRVYRKRSWEEIYRFIMKPGRNMFLEQGLLLDTV</sequence>
<feature type="active site" description="Nucleophile" evidence="4">
    <location>
        <position position="6"/>
    </location>
</feature>
<comment type="similarity">
    <text evidence="1 3">Belongs to the 5'(3')-deoxyribonucleotidase family.</text>
</comment>
<dbReference type="SUPFAM" id="SSF56784">
    <property type="entry name" value="HAD-like"/>
    <property type="match status" value="1"/>
</dbReference>
<evidence type="ECO:0000256" key="3">
    <source>
        <dbReference type="PIRNR" id="PIRNR021362"/>
    </source>
</evidence>
<dbReference type="InterPro" id="IPR052419">
    <property type="entry name" value="5_3-deoxyribonucleotidase-like"/>
</dbReference>
<name>A0A117M312_9FIRM</name>
<dbReference type="EC" id="3.1.3.-" evidence="3"/>